<evidence type="ECO:0000313" key="10">
    <source>
        <dbReference type="Proteomes" id="UP000502248"/>
    </source>
</evidence>
<dbReference type="GO" id="GO:0055085">
    <property type="term" value="P:transmembrane transport"/>
    <property type="evidence" value="ECO:0007669"/>
    <property type="project" value="InterPro"/>
</dbReference>
<dbReference type="PANTHER" id="PTHR30193:SF37">
    <property type="entry name" value="INNER MEMBRANE ABC TRANSPORTER PERMEASE PROTEIN YCJO"/>
    <property type="match status" value="1"/>
</dbReference>
<comment type="subcellular location">
    <subcellularLocation>
        <location evidence="1 7">Cell membrane</location>
        <topology evidence="1 7">Multi-pass membrane protein</topology>
    </subcellularLocation>
</comment>
<keyword evidence="4 7" id="KW-0812">Transmembrane</keyword>
<dbReference type="EMBL" id="CP051680">
    <property type="protein sequence ID" value="QJD82750.1"/>
    <property type="molecule type" value="Genomic_DNA"/>
</dbReference>
<dbReference type="CDD" id="cd06261">
    <property type="entry name" value="TM_PBP2"/>
    <property type="match status" value="1"/>
</dbReference>
<dbReference type="InterPro" id="IPR051393">
    <property type="entry name" value="ABC_transporter_permease"/>
</dbReference>
<sequence length="306" mass="34313">MSVREMNMAKQKPLLNVRTKWLGIAFLVPALLFIIFTMLVPIGWNAVMSFTTWNGMGDMKAAGWNNYLELFQDPVTLKGFYYSVFIAVISTGIAVLTGLLLALLINKTGRREGAFYRLVFFAPAMMPFVVIGLLFSFILSPDTGLLNRIFQAIGLQSLEHAWLSEPGIVLWTIAVVGGWRFSGFAMMLMYTAIVTLPASMFEAAKLEGMSYYKQIRLIIIPLIMPTISLVTMLMLIISFKTYDVVWAMTKGGPGDFSRTVPVRMLDVAFRYNEFGYAAAISVMLTLLVSLIIYLSQKLTRGSVYEY</sequence>
<keyword evidence="10" id="KW-1185">Reference proteome</keyword>
<keyword evidence="6 7" id="KW-0472">Membrane</keyword>
<dbReference type="PANTHER" id="PTHR30193">
    <property type="entry name" value="ABC TRANSPORTER PERMEASE PROTEIN"/>
    <property type="match status" value="1"/>
</dbReference>
<evidence type="ECO:0000256" key="6">
    <source>
        <dbReference type="ARBA" id="ARBA00023136"/>
    </source>
</evidence>
<evidence type="ECO:0000256" key="2">
    <source>
        <dbReference type="ARBA" id="ARBA00022448"/>
    </source>
</evidence>
<dbReference type="PROSITE" id="PS50928">
    <property type="entry name" value="ABC_TM1"/>
    <property type="match status" value="1"/>
</dbReference>
<dbReference type="RefSeq" id="WP_169279046.1">
    <property type="nucleotide sequence ID" value="NZ_CP051680.1"/>
</dbReference>
<dbReference type="AlphaFoldDB" id="A0A7Z2VGW1"/>
<evidence type="ECO:0000256" key="1">
    <source>
        <dbReference type="ARBA" id="ARBA00004651"/>
    </source>
</evidence>
<dbReference type="Pfam" id="PF00528">
    <property type="entry name" value="BPD_transp_1"/>
    <property type="match status" value="1"/>
</dbReference>
<dbReference type="Gene3D" id="1.10.3720.10">
    <property type="entry name" value="MetI-like"/>
    <property type="match status" value="1"/>
</dbReference>
<evidence type="ECO:0000259" key="8">
    <source>
        <dbReference type="PROSITE" id="PS50928"/>
    </source>
</evidence>
<dbReference type="InterPro" id="IPR035906">
    <property type="entry name" value="MetI-like_sf"/>
</dbReference>
<keyword evidence="3" id="KW-1003">Cell membrane</keyword>
<gene>
    <name evidence="9" type="ORF">HH215_05860</name>
</gene>
<dbReference type="SUPFAM" id="SSF161098">
    <property type="entry name" value="MetI-like"/>
    <property type="match status" value="1"/>
</dbReference>
<evidence type="ECO:0000256" key="7">
    <source>
        <dbReference type="RuleBase" id="RU363032"/>
    </source>
</evidence>
<evidence type="ECO:0000256" key="3">
    <source>
        <dbReference type="ARBA" id="ARBA00022475"/>
    </source>
</evidence>
<evidence type="ECO:0000256" key="4">
    <source>
        <dbReference type="ARBA" id="ARBA00022692"/>
    </source>
</evidence>
<evidence type="ECO:0000313" key="9">
    <source>
        <dbReference type="EMBL" id="QJD82750.1"/>
    </source>
</evidence>
<proteinExistence type="inferred from homology"/>
<dbReference type="GO" id="GO:0005886">
    <property type="term" value="C:plasma membrane"/>
    <property type="evidence" value="ECO:0007669"/>
    <property type="project" value="UniProtKB-SubCell"/>
</dbReference>
<feature type="domain" description="ABC transmembrane type-1" evidence="8">
    <location>
        <begin position="80"/>
        <end position="295"/>
    </location>
</feature>
<accession>A0A7Z2VGW1</accession>
<reference evidence="9 10" key="1">
    <citation type="submission" date="2020-04" db="EMBL/GenBank/DDBJ databases">
        <title>Genome sequencing of novel species.</title>
        <authorList>
            <person name="Heo J."/>
            <person name="Kim S.-J."/>
            <person name="Kim J.-S."/>
            <person name="Hong S.-B."/>
            <person name="Kwon S.-W."/>
        </authorList>
    </citation>
    <scope>NUCLEOTIDE SEQUENCE [LARGE SCALE GENOMIC DNA]</scope>
    <source>
        <strain evidence="9 10">MFER-1</strain>
    </source>
</reference>
<feature type="transmembrane region" description="Helical" evidence="7">
    <location>
        <begin position="168"/>
        <end position="196"/>
    </location>
</feature>
<keyword evidence="2 7" id="KW-0813">Transport</keyword>
<dbReference type="InterPro" id="IPR000515">
    <property type="entry name" value="MetI-like"/>
</dbReference>
<feature type="transmembrane region" description="Helical" evidence="7">
    <location>
        <begin position="118"/>
        <end position="139"/>
    </location>
</feature>
<name>A0A7Z2VGW1_9BACL</name>
<feature type="transmembrane region" description="Helical" evidence="7">
    <location>
        <begin position="80"/>
        <end position="106"/>
    </location>
</feature>
<feature type="transmembrane region" description="Helical" evidence="7">
    <location>
        <begin position="21"/>
        <end position="44"/>
    </location>
</feature>
<feature type="transmembrane region" description="Helical" evidence="7">
    <location>
        <begin position="217"/>
        <end position="239"/>
    </location>
</feature>
<dbReference type="KEGG" id="cheb:HH215_05860"/>
<organism evidence="9 10">
    <name type="scientific">Cohnella herbarum</name>
    <dbReference type="NCBI Taxonomy" id="2728023"/>
    <lineage>
        <taxon>Bacteria</taxon>
        <taxon>Bacillati</taxon>
        <taxon>Bacillota</taxon>
        <taxon>Bacilli</taxon>
        <taxon>Bacillales</taxon>
        <taxon>Paenibacillaceae</taxon>
        <taxon>Cohnella</taxon>
    </lineage>
</organism>
<keyword evidence="5 7" id="KW-1133">Transmembrane helix</keyword>
<dbReference type="Proteomes" id="UP000502248">
    <property type="component" value="Chromosome"/>
</dbReference>
<evidence type="ECO:0000256" key="5">
    <source>
        <dbReference type="ARBA" id="ARBA00022989"/>
    </source>
</evidence>
<protein>
    <submittedName>
        <fullName evidence="9">Sugar ABC transporter permease</fullName>
    </submittedName>
</protein>
<feature type="transmembrane region" description="Helical" evidence="7">
    <location>
        <begin position="274"/>
        <end position="294"/>
    </location>
</feature>
<comment type="similarity">
    <text evidence="7">Belongs to the binding-protein-dependent transport system permease family.</text>
</comment>